<organism evidence="3 4">
    <name type="scientific">Paenibacillus mangrovi</name>
    <dbReference type="NCBI Taxonomy" id="2931978"/>
    <lineage>
        <taxon>Bacteria</taxon>
        <taxon>Bacillati</taxon>
        <taxon>Bacillota</taxon>
        <taxon>Bacilli</taxon>
        <taxon>Bacillales</taxon>
        <taxon>Paenibacillaceae</taxon>
        <taxon>Paenibacillus</taxon>
    </lineage>
</organism>
<dbReference type="PANTHER" id="PTHR22916:SF3">
    <property type="entry name" value="UDP-GLCNAC:BETAGAL BETA-1,3-N-ACETYLGLUCOSAMINYLTRANSFERASE-LIKE PROTEIN 1"/>
    <property type="match status" value="1"/>
</dbReference>
<keyword evidence="4" id="KW-1185">Reference proteome</keyword>
<evidence type="ECO:0000313" key="3">
    <source>
        <dbReference type="EMBL" id="MCJ8013885.1"/>
    </source>
</evidence>
<dbReference type="InterPro" id="IPR001173">
    <property type="entry name" value="Glyco_trans_2-like"/>
</dbReference>
<comment type="similarity">
    <text evidence="1">Belongs to the glycosyltransferase 2 family.</text>
</comment>
<dbReference type="RefSeq" id="WP_244727850.1">
    <property type="nucleotide sequence ID" value="NZ_JALIRP010000008.1"/>
</dbReference>
<dbReference type="Pfam" id="PF00535">
    <property type="entry name" value="Glycos_transf_2"/>
    <property type="match status" value="1"/>
</dbReference>
<comment type="caution">
    <text evidence="3">The sequence shown here is derived from an EMBL/GenBank/DDBJ whole genome shotgun (WGS) entry which is preliminary data.</text>
</comment>
<dbReference type="Gene3D" id="3.90.550.10">
    <property type="entry name" value="Spore Coat Polysaccharide Biosynthesis Protein SpsA, Chain A"/>
    <property type="match status" value="1"/>
</dbReference>
<dbReference type="Proteomes" id="UP001139347">
    <property type="component" value="Unassembled WGS sequence"/>
</dbReference>
<reference evidence="3" key="1">
    <citation type="submission" date="2022-04" db="EMBL/GenBank/DDBJ databases">
        <title>Paenibacillus mangrovi sp. nov., a novel endophytic bacterium isolated from bark of Kandelia candel.</title>
        <authorList>
            <person name="Tuo L."/>
        </authorList>
    </citation>
    <scope>NUCLEOTIDE SEQUENCE</scope>
    <source>
        <strain evidence="3">KQZ6P-2</strain>
    </source>
</reference>
<evidence type="ECO:0000313" key="4">
    <source>
        <dbReference type="Proteomes" id="UP001139347"/>
    </source>
</evidence>
<sequence>MPKVTVLMPVYNTVKYIEDAVESILGQTYKDFEFLIIDDCSNDGTQEYLEELKDPRIKLIRHSRNKGLVYSLNEGVELAKGKYIARMDSDDISSPHRLKKQLEYLEKHPDVGVLGTYMTLFHNGQKIPKPKTHDEICCWQLFYCCMGHPTVVMRSDILKNNKILYDPKYLHAEDYEIWNRLGMITKIENLPKYLYSYRIHDSQVSTSQRRIQDQTADKVRIAQLNRMGITPTPEEYKIHMKFQSYNIKVHDYEDYSKALAWANKLLEHNERCRIYHQETLNRILSICFTRSENNGR</sequence>
<evidence type="ECO:0000259" key="2">
    <source>
        <dbReference type="Pfam" id="PF00535"/>
    </source>
</evidence>
<dbReference type="SUPFAM" id="SSF53448">
    <property type="entry name" value="Nucleotide-diphospho-sugar transferases"/>
    <property type="match status" value="1"/>
</dbReference>
<dbReference type="CDD" id="cd00761">
    <property type="entry name" value="Glyco_tranf_GTA_type"/>
    <property type="match status" value="1"/>
</dbReference>
<gene>
    <name evidence="3" type="ORF">MUG84_19345</name>
</gene>
<dbReference type="PANTHER" id="PTHR22916">
    <property type="entry name" value="GLYCOSYLTRANSFERASE"/>
    <property type="match status" value="1"/>
</dbReference>
<evidence type="ECO:0000256" key="1">
    <source>
        <dbReference type="ARBA" id="ARBA00006739"/>
    </source>
</evidence>
<feature type="domain" description="Glycosyltransferase 2-like" evidence="2">
    <location>
        <begin position="5"/>
        <end position="133"/>
    </location>
</feature>
<dbReference type="GO" id="GO:0016758">
    <property type="term" value="F:hexosyltransferase activity"/>
    <property type="evidence" value="ECO:0007669"/>
    <property type="project" value="UniProtKB-ARBA"/>
</dbReference>
<proteinExistence type="inferred from homology"/>
<protein>
    <submittedName>
        <fullName evidence="3">Glycosyltransferase</fullName>
    </submittedName>
</protein>
<accession>A0A9X1WU16</accession>
<name>A0A9X1WU16_9BACL</name>
<dbReference type="InterPro" id="IPR029044">
    <property type="entry name" value="Nucleotide-diphossugar_trans"/>
</dbReference>
<dbReference type="EMBL" id="JALIRP010000008">
    <property type="protein sequence ID" value="MCJ8013885.1"/>
    <property type="molecule type" value="Genomic_DNA"/>
</dbReference>
<dbReference type="AlphaFoldDB" id="A0A9X1WU16"/>